<dbReference type="EMBL" id="JAHVHU010000011">
    <property type="protein sequence ID" value="MBY5959008.1"/>
    <property type="molecule type" value="Genomic_DNA"/>
</dbReference>
<dbReference type="Proteomes" id="UP000753961">
    <property type="component" value="Unassembled WGS sequence"/>
</dbReference>
<name>A0A953LAS8_9BACT</name>
<keyword evidence="1" id="KW-0732">Signal</keyword>
<comment type="caution">
    <text evidence="2">The sequence shown here is derived from an EMBL/GenBank/DDBJ whole genome shotgun (WGS) entry which is preliminary data.</text>
</comment>
<feature type="chain" id="PRO_5038027667" description="Outer membrane protein beta-barrel domain-containing protein" evidence="1">
    <location>
        <begin position="22"/>
        <end position="149"/>
    </location>
</feature>
<accession>A0A953LAS8</accession>
<proteinExistence type="predicted"/>
<evidence type="ECO:0000313" key="3">
    <source>
        <dbReference type="Proteomes" id="UP000753961"/>
    </source>
</evidence>
<dbReference type="AlphaFoldDB" id="A0A953LAS8"/>
<reference evidence="2" key="1">
    <citation type="submission" date="2021-06" db="EMBL/GenBank/DDBJ databases">
        <title>44 bacteria genomes isolated from Dapeng, Shenzhen.</title>
        <authorList>
            <person name="Zheng W."/>
            <person name="Yu S."/>
            <person name="Huang Y."/>
        </authorList>
    </citation>
    <scope>NUCLEOTIDE SEQUENCE</scope>
    <source>
        <strain evidence="2">DP5N28-2</strain>
    </source>
</reference>
<evidence type="ECO:0000256" key="1">
    <source>
        <dbReference type="SAM" id="SignalP"/>
    </source>
</evidence>
<gene>
    <name evidence="2" type="ORF">KUV50_12730</name>
</gene>
<evidence type="ECO:0000313" key="2">
    <source>
        <dbReference type="EMBL" id="MBY5959008.1"/>
    </source>
</evidence>
<feature type="signal peptide" evidence="1">
    <location>
        <begin position="1"/>
        <end position="21"/>
    </location>
</feature>
<evidence type="ECO:0008006" key="4">
    <source>
        <dbReference type="Google" id="ProtNLM"/>
    </source>
</evidence>
<organism evidence="2 3">
    <name type="scientific">Membranihabitans marinus</name>
    <dbReference type="NCBI Taxonomy" id="1227546"/>
    <lineage>
        <taxon>Bacteria</taxon>
        <taxon>Pseudomonadati</taxon>
        <taxon>Bacteroidota</taxon>
        <taxon>Saprospiria</taxon>
        <taxon>Saprospirales</taxon>
        <taxon>Saprospiraceae</taxon>
        <taxon>Membranihabitans</taxon>
    </lineage>
</organism>
<keyword evidence="3" id="KW-1185">Reference proteome</keyword>
<dbReference type="RefSeq" id="WP_222580544.1">
    <property type="nucleotide sequence ID" value="NZ_JAHVHU010000011.1"/>
</dbReference>
<protein>
    <recommendedName>
        <fullName evidence="4">Outer membrane protein beta-barrel domain-containing protein</fullName>
    </recommendedName>
</protein>
<sequence length="149" mass="16014">MKKSLLFLFGLCFLFAIQGQAQDYSRSVGVRGGLGANVTYKQFVGPESAFELLGGFYFGDVYASLTYEKHNAFTNDVRGLTWYWGIGASVLLSSGGIGIGGLGAIGLDYAFGDIPLNISLDWMPHLYLIGGNGFEAGGGGFSLRYILER</sequence>